<evidence type="ECO:0000256" key="1">
    <source>
        <dbReference type="SAM" id="MobiDB-lite"/>
    </source>
</evidence>
<protein>
    <submittedName>
        <fullName evidence="2">Uncharacterized protein</fullName>
    </submittedName>
</protein>
<feature type="non-terminal residue" evidence="2">
    <location>
        <position position="24"/>
    </location>
</feature>
<comment type="caution">
    <text evidence="2">The sequence shown here is derived from an EMBL/GenBank/DDBJ whole genome shotgun (WGS) entry which is preliminary data.</text>
</comment>
<accession>A0A392WC25</accession>
<evidence type="ECO:0000313" key="3">
    <source>
        <dbReference type="Proteomes" id="UP000265520"/>
    </source>
</evidence>
<keyword evidence="3" id="KW-1185">Reference proteome</keyword>
<dbReference type="Proteomes" id="UP000265520">
    <property type="component" value="Unassembled WGS sequence"/>
</dbReference>
<feature type="region of interest" description="Disordered" evidence="1">
    <location>
        <begin position="1"/>
        <end position="24"/>
    </location>
</feature>
<reference evidence="2 3" key="1">
    <citation type="journal article" date="2018" name="Front. Plant Sci.">
        <title>Red Clover (Trifolium pratense) and Zigzag Clover (T. medium) - A Picture of Genomic Similarities and Differences.</title>
        <authorList>
            <person name="Dluhosova J."/>
            <person name="Istvanek J."/>
            <person name="Nedelnik J."/>
            <person name="Repkova J."/>
        </authorList>
    </citation>
    <scope>NUCLEOTIDE SEQUENCE [LARGE SCALE GENOMIC DNA]</scope>
    <source>
        <strain evidence="3">cv. 10/8</strain>
        <tissue evidence="2">Leaf</tissue>
    </source>
</reference>
<organism evidence="2 3">
    <name type="scientific">Trifolium medium</name>
    <dbReference type="NCBI Taxonomy" id="97028"/>
    <lineage>
        <taxon>Eukaryota</taxon>
        <taxon>Viridiplantae</taxon>
        <taxon>Streptophyta</taxon>
        <taxon>Embryophyta</taxon>
        <taxon>Tracheophyta</taxon>
        <taxon>Spermatophyta</taxon>
        <taxon>Magnoliopsida</taxon>
        <taxon>eudicotyledons</taxon>
        <taxon>Gunneridae</taxon>
        <taxon>Pentapetalae</taxon>
        <taxon>rosids</taxon>
        <taxon>fabids</taxon>
        <taxon>Fabales</taxon>
        <taxon>Fabaceae</taxon>
        <taxon>Papilionoideae</taxon>
        <taxon>50 kb inversion clade</taxon>
        <taxon>NPAAA clade</taxon>
        <taxon>Hologalegina</taxon>
        <taxon>IRL clade</taxon>
        <taxon>Trifolieae</taxon>
        <taxon>Trifolium</taxon>
    </lineage>
</organism>
<dbReference type="AlphaFoldDB" id="A0A392WC25"/>
<dbReference type="EMBL" id="LXQA011438640">
    <property type="protein sequence ID" value="MCI97282.1"/>
    <property type="molecule type" value="Genomic_DNA"/>
</dbReference>
<sequence>MENVGGSVEQSGALRSRQQFPFSL</sequence>
<name>A0A392WC25_9FABA</name>
<proteinExistence type="predicted"/>
<evidence type="ECO:0000313" key="2">
    <source>
        <dbReference type="EMBL" id="MCI97282.1"/>
    </source>
</evidence>